<keyword evidence="4" id="KW-1185">Reference proteome</keyword>
<dbReference type="OrthoDB" id="2745134at2759"/>
<dbReference type="STRING" id="27342.A0A0H2RRG9"/>
<dbReference type="AlphaFoldDB" id="A0A0H2RRG9"/>
<sequence length="308" mass="34558">MDSIPPTVLGPILTTAGWQLQGTKIEYIWKRRFSVVTFLFFMNRYYAFGVFITTLLMLVLPNFNPGECTRSAFFVPFMSGIPMTLFPDVVIGIRSVFSSGTHNVYALYGRNRALGVFLATYLIAELGVALWLYTTPSLHTVALPGPPEVNSVPVLHAMGARENRGLKFLMVKDGIIYYAVAFFCNLTWALMVVFAPRNLISGYDKWWFSKTGLKYAASEATVQVVCMSVNRLTLSLRSFQSPDAVTTSQNEKPELSTFRYEPRRRRGSWIGTSTFEIGSDHVPRTLDFGAPLEPESLPNDSQATLDRE</sequence>
<keyword evidence="2" id="KW-1133">Transmembrane helix</keyword>
<evidence type="ECO:0000256" key="1">
    <source>
        <dbReference type="SAM" id="MobiDB-lite"/>
    </source>
</evidence>
<feature type="transmembrane region" description="Helical" evidence="2">
    <location>
        <begin position="33"/>
        <end position="60"/>
    </location>
</feature>
<reference evidence="3 4" key="1">
    <citation type="submission" date="2015-04" db="EMBL/GenBank/DDBJ databases">
        <title>Complete genome sequence of Schizopora paradoxa KUC8140, a cosmopolitan wood degrader in East Asia.</title>
        <authorList>
            <consortium name="DOE Joint Genome Institute"/>
            <person name="Min B."/>
            <person name="Park H."/>
            <person name="Jang Y."/>
            <person name="Kim J.-J."/>
            <person name="Kim K.H."/>
            <person name="Pangilinan J."/>
            <person name="Lipzen A."/>
            <person name="Riley R."/>
            <person name="Grigoriev I.V."/>
            <person name="Spatafora J.W."/>
            <person name="Choi I.-G."/>
        </authorList>
    </citation>
    <scope>NUCLEOTIDE SEQUENCE [LARGE SCALE GENOMIC DNA]</scope>
    <source>
        <strain evidence="3 4">KUC8140</strain>
    </source>
</reference>
<accession>A0A0H2RRG9</accession>
<proteinExistence type="predicted"/>
<evidence type="ECO:0008006" key="5">
    <source>
        <dbReference type="Google" id="ProtNLM"/>
    </source>
</evidence>
<dbReference type="Proteomes" id="UP000053477">
    <property type="component" value="Unassembled WGS sequence"/>
</dbReference>
<feature type="compositionally biased region" description="Polar residues" evidence="1">
    <location>
        <begin position="298"/>
        <end position="308"/>
    </location>
</feature>
<feature type="region of interest" description="Disordered" evidence="1">
    <location>
        <begin position="279"/>
        <end position="308"/>
    </location>
</feature>
<keyword evidence="2" id="KW-0812">Transmembrane</keyword>
<evidence type="ECO:0000313" key="4">
    <source>
        <dbReference type="Proteomes" id="UP000053477"/>
    </source>
</evidence>
<evidence type="ECO:0000313" key="3">
    <source>
        <dbReference type="EMBL" id="KLO07401.1"/>
    </source>
</evidence>
<keyword evidence="2" id="KW-0472">Membrane</keyword>
<name>A0A0H2RRG9_9AGAM</name>
<dbReference type="EMBL" id="KQ086141">
    <property type="protein sequence ID" value="KLO07401.1"/>
    <property type="molecule type" value="Genomic_DNA"/>
</dbReference>
<feature type="transmembrane region" description="Helical" evidence="2">
    <location>
        <begin position="114"/>
        <end position="133"/>
    </location>
</feature>
<evidence type="ECO:0000256" key="2">
    <source>
        <dbReference type="SAM" id="Phobius"/>
    </source>
</evidence>
<feature type="transmembrane region" description="Helical" evidence="2">
    <location>
        <begin position="175"/>
        <end position="195"/>
    </location>
</feature>
<dbReference type="InParanoid" id="A0A0H2RRG9"/>
<organism evidence="3 4">
    <name type="scientific">Schizopora paradoxa</name>
    <dbReference type="NCBI Taxonomy" id="27342"/>
    <lineage>
        <taxon>Eukaryota</taxon>
        <taxon>Fungi</taxon>
        <taxon>Dikarya</taxon>
        <taxon>Basidiomycota</taxon>
        <taxon>Agaricomycotina</taxon>
        <taxon>Agaricomycetes</taxon>
        <taxon>Hymenochaetales</taxon>
        <taxon>Schizoporaceae</taxon>
        <taxon>Schizopora</taxon>
    </lineage>
</organism>
<protein>
    <recommendedName>
        <fullName evidence="5">Transmembrane protein</fullName>
    </recommendedName>
</protein>
<feature type="transmembrane region" description="Helical" evidence="2">
    <location>
        <begin position="72"/>
        <end position="93"/>
    </location>
</feature>
<gene>
    <name evidence="3" type="ORF">SCHPADRAFT_894680</name>
</gene>